<feature type="region of interest" description="Disordered" evidence="1">
    <location>
        <begin position="1"/>
        <end position="33"/>
    </location>
</feature>
<dbReference type="EMBL" id="CABPRJ010001908">
    <property type="protein sequence ID" value="VVC40869.1"/>
    <property type="molecule type" value="Genomic_DNA"/>
</dbReference>
<evidence type="ECO:0000313" key="2">
    <source>
        <dbReference type="EMBL" id="VVC40869.1"/>
    </source>
</evidence>
<proteinExistence type="predicted"/>
<accession>A0A5E4NAG9</accession>
<gene>
    <name evidence="2" type="ORF">CINCED_3A024329</name>
</gene>
<dbReference type="Proteomes" id="UP000325440">
    <property type="component" value="Unassembled WGS sequence"/>
</dbReference>
<dbReference type="OrthoDB" id="10487872at2759"/>
<protein>
    <submittedName>
        <fullName evidence="2">Uncharacterized protein</fullName>
    </submittedName>
</protein>
<organism evidence="2 3">
    <name type="scientific">Cinara cedri</name>
    <dbReference type="NCBI Taxonomy" id="506608"/>
    <lineage>
        <taxon>Eukaryota</taxon>
        <taxon>Metazoa</taxon>
        <taxon>Ecdysozoa</taxon>
        <taxon>Arthropoda</taxon>
        <taxon>Hexapoda</taxon>
        <taxon>Insecta</taxon>
        <taxon>Pterygota</taxon>
        <taxon>Neoptera</taxon>
        <taxon>Paraneoptera</taxon>
        <taxon>Hemiptera</taxon>
        <taxon>Sternorrhyncha</taxon>
        <taxon>Aphidomorpha</taxon>
        <taxon>Aphidoidea</taxon>
        <taxon>Aphididae</taxon>
        <taxon>Lachninae</taxon>
        <taxon>Cinara</taxon>
    </lineage>
</organism>
<name>A0A5E4NAG9_9HEMI</name>
<keyword evidence="3" id="KW-1185">Reference proteome</keyword>
<evidence type="ECO:0000256" key="1">
    <source>
        <dbReference type="SAM" id="MobiDB-lite"/>
    </source>
</evidence>
<evidence type="ECO:0000313" key="3">
    <source>
        <dbReference type="Proteomes" id="UP000325440"/>
    </source>
</evidence>
<reference evidence="2 3" key="1">
    <citation type="submission" date="2019-08" db="EMBL/GenBank/DDBJ databases">
        <authorList>
            <person name="Alioto T."/>
            <person name="Alioto T."/>
            <person name="Gomez Garrido J."/>
        </authorList>
    </citation>
    <scope>NUCLEOTIDE SEQUENCE [LARGE SCALE GENOMIC DNA]</scope>
</reference>
<dbReference type="AlphaFoldDB" id="A0A5E4NAG9"/>
<sequence length="52" mass="6049">MTLARPRPRLGLQDQDLNNTNAATPRPKQTKQYKDSYNFVFSRKYISGSIFN</sequence>